<name>A0A8S0Y640_9GAMM</name>
<dbReference type="GO" id="GO:0008757">
    <property type="term" value="F:S-adenosylmethionine-dependent methyltransferase activity"/>
    <property type="evidence" value="ECO:0007669"/>
    <property type="project" value="InterPro"/>
</dbReference>
<evidence type="ECO:0000256" key="1">
    <source>
        <dbReference type="ARBA" id="ARBA00000852"/>
    </source>
</evidence>
<comment type="pathway">
    <text evidence="2 8">Cofactor biosynthesis; biotin biosynthesis.</text>
</comment>
<dbReference type="Pfam" id="PF08241">
    <property type="entry name" value="Methyltransf_11"/>
    <property type="match status" value="1"/>
</dbReference>
<organism evidence="10 11">
    <name type="scientific">Candidatus Methylobacter favarea</name>
    <dbReference type="NCBI Taxonomy" id="2707345"/>
    <lineage>
        <taxon>Bacteria</taxon>
        <taxon>Pseudomonadati</taxon>
        <taxon>Pseudomonadota</taxon>
        <taxon>Gammaproteobacteria</taxon>
        <taxon>Methylococcales</taxon>
        <taxon>Methylococcaceae</taxon>
        <taxon>Methylobacter</taxon>
    </lineage>
</organism>
<dbReference type="RefSeq" id="WP_174625364.1">
    <property type="nucleotide sequence ID" value="NZ_CADCXN010000050.1"/>
</dbReference>
<accession>A0A8S0Y640</accession>
<dbReference type="InterPro" id="IPR013216">
    <property type="entry name" value="Methyltransf_11"/>
</dbReference>
<evidence type="ECO:0000256" key="8">
    <source>
        <dbReference type="HAMAP-Rule" id="MF_00835"/>
    </source>
</evidence>
<comment type="caution">
    <text evidence="10">The sequence shown here is derived from an EMBL/GenBank/DDBJ whole genome shotgun (WGS) entry which is preliminary data.</text>
</comment>
<evidence type="ECO:0000256" key="6">
    <source>
        <dbReference type="ARBA" id="ARBA00022691"/>
    </source>
</evidence>
<dbReference type="HAMAP" id="MF_00835">
    <property type="entry name" value="BioC"/>
    <property type="match status" value="1"/>
</dbReference>
<dbReference type="GO" id="GO:0102130">
    <property type="term" value="F:malonyl-CoA methyltransferase activity"/>
    <property type="evidence" value="ECO:0007669"/>
    <property type="project" value="UniProtKB-EC"/>
</dbReference>
<proteinExistence type="inferred from homology"/>
<comment type="function">
    <text evidence="8">Converts the free carboxyl group of a malonyl-thioester to its methyl ester by transfer of a methyl group from S-adenosyl-L-methionine (SAM). It allows to synthesize pimeloyl-ACP via the fatty acid synthetic pathway.</text>
</comment>
<keyword evidence="5 8" id="KW-0808">Transferase</keyword>
<dbReference type="Gene3D" id="3.40.50.150">
    <property type="entry name" value="Vaccinia Virus protein VP39"/>
    <property type="match status" value="1"/>
</dbReference>
<comment type="catalytic activity">
    <reaction evidence="1 8">
        <text>malonyl-[ACP] + S-adenosyl-L-methionine = malonyl-[ACP] methyl ester + S-adenosyl-L-homocysteine</text>
        <dbReference type="Rhea" id="RHEA:17105"/>
        <dbReference type="Rhea" id="RHEA-COMP:9623"/>
        <dbReference type="Rhea" id="RHEA-COMP:9954"/>
        <dbReference type="ChEBI" id="CHEBI:57856"/>
        <dbReference type="ChEBI" id="CHEBI:59789"/>
        <dbReference type="ChEBI" id="CHEBI:78449"/>
        <dbReference type="ChEBI" id="CHEBI:78845"/>
        <dbReference type="EC" id="2.1.1.197"/>
    </reaction>
</comment>
<dbReference type="InterPro" id="IPR011814">
    <property type="entry name" value="BioC"/>
</dbReference>
<dbReference type="PANTHER" id="PTHR13090">
    <property type="entry name" value="ARGININE-HYDROXYLASE NDUFAF5, MITOCHONDRIAL"/>
    <property type="match status" value="1"/>
</dbReference>
<dbReference type="SUPFAM" id="SSF53335">
    <property type="entry name" value="S-adenosyl-L-methionine-dependent methyltransferases"/>
    <property type="match status" value="1"/>
</dbReference>
<evidence type="ECO:0000313" key="10">
    <source>
        <dbReference type="EMBL" id="CAA9890433.1"/>
    </source>
</evidence>
<sequence length="267" mass="29878">MSAAFNLDKNRIKHSFSLASATYDKVAALQRRVGSDLLDSINIANPAGTILDLGCGTGVLTGELLRTVPRASLQQIIALDIAWPMLHTSRNKLINHSNIGYVCADAELLPIIEKSVDLVFSSLALQWCRNLEAVFADIQRILKSRKQLVFSTFGPQTLKELKGAWAEVDDYSHVNEFYSAAQLKHFLQLAGFKDIRIKTKTYISNYYSVWELMRELKQLGAHNALIGRNKKITTRTHMQGMITAYEKHRSGELIPATFEVIIATAEV</sequence>
<evidence type="ECO:0000256" key="4">
    <source>
        <dbReference type="ARBA" id="ARBA00022603"/>
    </source>
</evidence>
<comment type="similarity">
    <text evidence="8">Belongs to the methyltransferase superfamily.</text>
</comment>
<evidence type="ECO:0000256" key="3">
    <source>
        <dbReference type="ARBA" id="ARBA00012327"/>
    </source>
</evidence>
<evidence type="ECO:0000256" key="7">
    <source>
        <dbReference type="ARBA" id="ARBA00022756"/>
    </source>
</evidence>
<dbReference type="CDD" id="cd02440">
    <property type="entry name" value="AdoMet_MTases"/>
    <property type="match status" value="1"/>
</dbReference>
<keyword evidence="4 8" id="KW-0489">Methyltransferase</keyword>
<protein>
    <recommendedName>
        <fullName evidence="3 8">Malonyl-[acyl-carrier protein] O-methyltransferase</fullName>
        <shortName evidence="8">Malonyl-ACP O-methyltransferase</shortName>
        <ecNumber evidence="3 8">2.1.1.197</ecNumber>
    </recommendedName>
    <alternativeName>
        <fullName evidence="8">Biotin synthesis protein BioC</fullName>
    </alternativeName>
</protein>
<evidence type="ECO:0000256" key="5">
    <source>
        <dbReference type="ARBA" id="ARBA00022679"/>
    </source>
</evidence>
<evidence type="ECO:0000259" key="9">
    <source>
        <dbReference type="Pfam" id="PF08241"/>
    </source>
</evidence>
<dbReference type="PANTHER" id="PTHR13090:SF1">
    <property type="entry name" value="ARGININE-HYDROXYLASE NDUFAF5, MITOCHONDRIAL"/>
    <property type="match status" value="1"/>
</dbReference>
<dbReference type="GO" id="GO:0009102">
    <property type="term" value="P:biotin biosynthetic process"/>
    <property type="evidence" value="ECO:0007669"/>
    <property type="project" value="UniProtKB-UniRule"/>
</dbReference>
<evidence type="ECO:0000256" key="2">
    <source>
        <dbReference type="ARBA" id="ARBA00004746"/>
    </source>
</evidence>
<gene>
    <name evidence="8 10" type="primary">bioC</name>
    <name evidence="10" type="ORF">METHB2_220005</name>
</gene>
<keyword evidence="6 8" id="KW-0949">S-adenosyl-L-methionine</keyword>
<dbReference type="EMBL" id="CADCXN010000050">
    <property type="protein sequence ID" value="CAA9890433.1"/>
    <property type="molecule type" value="Genomic_DNA"/>
</dbReference>
<dbReference type="NCBIfam" id="TIGR02072">
    <property type="entry name" value="BioC"/>
    <property type="match status" value="1"/>
</dbReference>
<dbReference type="GO" id="GO:0032259">
    <property type="term" value="P:methylation"/>
    <property type="evidence" value="ECO:0007669"/>
    <property type="project" value="UniProtKB-KW"/>
</dbReference>
<evidence type="ECO:0000313" key="11">
    <source>
        <dbReference type="Proteomes" id="UP000494216"/>
    </source>
</evidence>
<feature type="domain" description="Methyltransferase type 11" evidence="9">
    <location>
        <begin position="51"/>
        <end position="149"/>
    </location>
</feature>
<dbReference type="EC" id="2.1.1.197" evidence="3 8"/>
<keyword evidence="11" id="KW-1185">Reference proteome</keyword>
<dbReference type="InterPro" id="IPR029063">
    <property type="entry name" value="SAM-dependent_MTases_sf"/>
</dbReference>
<dbReference type="GO" id="GO:0010340">
    <property type="term" value="F:carboxyl-O-methyltransferase activity"/>
    <property type="evidence" value="ECO:0007669"/>
    <property type="project" value="UniProtKB-UniRule"/>
</dbReference>
<dbReference type="AlphaFoldDB" id="A0A8S0Y640"/>
<dbReference type="InterPro" id="IPR050602">
    <property type="entry name" value="Malonyl-ACP_OMT"/>
</dbReference>
<keyword evidence="7 8" id="KW-0093">Biotin biosynthesis</keyword>
<reference evidence="10 11" key="1">
    <citation type="submission" date="2020-02" db="EMBL/GenBank/DDBJ databases">
        <authorList>
            <person name="Hogendoorn C."/>
        </authorList>
    </citation>
    <scope>NUCLEOTIDE SEQUENCE [LARGE SCALE GENOMIC DNA]</scope>
    <source>
        <strain evidence="10">METHB21</strain>
    </source>
</reference>
<dbReference type="Proteomes" id="UP000494216">
    <property type="component" value="Unassembled WGS sequence"/>
</dbReference>